<feature type="domain" description="Protein kinase" evidence="14">
    <location>
        <begin position="260"/>
        <end position="556"/>
    </location>
</feature>
<feature type="compositionally biased region" description="Basic residues" evidence="13">
    <location>
        <begin position="80"/>
        <end position="89"/>
    </location>
</feature>
<dbReference type="PROSITE" id="PS50011">
    <property type="entry name" value="PROTEIN_KINASE_DOM"/>
    <property type="match status" value="1"/>
</dbReference>
<evidence type="ECO:0000256" key="3">
    <source>
        <dbReference type="ARBA" id="ARBA00022527"/>
    </source>
</evidence>
<dbReference type="PROSITE" id="PS00107">
    <property type="entry name" value="PROTEIN_KINASE_ATP"/>
    <property type="match status" value="1"/>
</dbReference>
<dbReference type="InterPro" id="IPR050494">
    <property type="entry name" value="Ser_Thr_dual-spec_kinase"/>
</dbReference>
<keyword evidence="8 12" id="KW-0067">ATP-binding</keyword>
<dbReference type="Proteomes" id="UP000827092">
    <property type="component" value="Unassembled WGS sequence"/>
</dbReference>
<dbReference type="Gene3D" id="3.30.200.20">
    <property type="entry name" value="Phosphorylase Kinase, domain 1"/>
    <property type="match status" value="1"/>
</dbReference>
<evidence type="ECO:0000313" key="15">
    <source>
        <dbReference type="EMBL" id="KAG8195326.1"/>
    </source>
</evidence>
<dbReference type="GO" id="GO:0004712">
    <property type="term" value="F:protein serine/threonine/tyrosine kinase activity"/>
    <property type="evidence" value="ECO:0007669"/>
    <property type="project" value="UniProtKB-EC"/>
</dbReference>
<keyword evidence="6 12" id="KW-0547">Nucleotide-binding</keyword>
<dbReference type="GO" id="GO:0005634">
    <property type="term" value="C:nucleus"/>
    <property type="evidence" value="ECO:0007669"/>
    <property type="project" value="TreeGrafter"/>
</dbReference>
<comment type="catalytic activity">
    <reaction evidence="11">
        <text>L-tyrosyl-[protein] + ATP = O-phospho-L-tyrosyl-[protein] + ADP + H(+)</text>
        <dbReference type="Rhea" id="RHEA:10596"/>
        <dbReference type="Rhea" id="RHEA-COMP:10136"/>
        <dbReference type="Rhea" id="RHEA-COMP:20101"/>
        <dbReference type="ChEBI" id="CHEBI:15378"/>
        <dbReference type="ChEBI" id="CHEBI:30616"/>
        <dbReference type="ChEBI" id="CHEBI:46858"/>
        <dbReference type="ChEBI" id="CHEBI:61978"/>
        <dbReference type="ChEBI" id="CHEBI:456216"/>
        <dbReference type="EC" id="2.7.12.1"/>
    </reaction>
</comment>
<keyword evidence="16" id="KW-1185">Reference proteome</keyword>
<dbReference type="InterPro" id="IPR000719">
    <property type="entry name" value="Prot_kinase_dom"/>
</dbReference>
<dbReference type="GO" id="GO:0005856">
    <property type="term" value="C:cytoskeleton"/>
    <property type="evidence" value="ECO:0007669"/>
    <property type="project" value="TreeGrafter"/>
</dbReference>
<organism evidence="15 16">
    <name type="scientific">Oedothorax gibbosus</name>
    <dbReference type="NCBI Taxonomy" id="931172"/>
    <lineage>
        <taxon>Eukaryota</taxon>
        <taxon>Metazoa</taxon>
        <taxon>Ecdysozoa</taxon>
        <taxon>Arthropoda</taxon>
        <taxon>Chelicerata</taxon>
        <taxon>Arachnida</taxon>
        <taxon>Araneae</taxon>
        <taxon>Araneomorphae</taxon>
        <taxon>Entelegynae</taxon>
        <taxon>Araneoidea</taxon>
        <taxon>Linyphiidae</taxon>
        <taxon>Erigoninae</taxon>
        <taxon>Oedothorax</taxon>
    </lineage>
</organism>
<feature type="region of interest" description="Disordered" evidence="13">
    <location>
        <begin position="667"/>
        <end position="698"/>
    </location>
</feature>
<feature type="binding site" evidence="12">
    <location>
        <position position="289"/>
    </location>
    <ligand>
        <name>ATP</name>
        <dbReference type="ChEBI" id="CHEBI:30616"/>
    </ligand>
</feature>
<keyword evidence="4" id="KW-0597">Phosphoprotein</keyword>
<gene>
    <name evidence="15" type="ORF">JTE90_028468</name>
</gene>
<evidence type="ECO:0000313" key="16">
    <source>
        <dbReference type="Proteomes" id="UP000827092"/>
    </source>
</evidence>
<evidence type="ECO:0000256" key="1">
    <source>
        <dbReference type="ARBA" id="ARBA00008867"/>
    </source>
</evidence>
<dbReference type="EMBL" id="JAFNEN010000090">
    <property type="protein sequence ID" value="KAG8195326.1"/>
    <property type="molecule type" value="Genomic_DNA"/>
</dbReference>
<proteinExistence type="inferred from homology"/>
<evidence type="ECO:0000256" key="4">
    <source>
        <dbReference type="ARBA" id="ARBA00022553"/>
    </source>
</evidence>
<dbReference type="CDD" id="cd14225">
    <property type="entry name" value="PKc_DYRK4"/>
    <property type="match status" value="1"/>
</dbReference>
<dbReference type="InterPro" id="IPR017441">
    <property type="entry name" value="Protein_kinase_ATP_BS"/>
</dbReference>
<dbReference type="Gene3D" id="3.30.10.30">
    <property type="entry name" value="DYRK"/>
    <property type="match status" value="1"/>
</dbReference>
<evidence type="ECO:0000259" key="14">
    <source>
        <dbReference type="PROSITE" id="PS50011"/>
    </source>
</evidence>
<dbReference type="PROSITE" id="PS00108">
    <property type="entry name" value="PROTEIN_KINASE_ST"/>
    <property type="match status" value="1"/>
</dbReference>
<keyword evidence="3" id="KW-0723">Serine/threonine-protein kinase</keyword>
<evidence type="ECO:0000256" key="5">
    <source>
        <dbReference type="ARBA" id="ARBA00022679"/>
    </source>
</evidence>
<feature type="compositionally biased region" description="Low complexity" evidence="13">
    <location>
        <begin position="1"/>
        <end position="16"/>
    </location>
</feature>
<evidence type="ECO:0000256" key="2">
    <source>
        <dbReference type="ARBA" id="ARBA00013203"/>
    </source>
</evidence>
<dbReference type="AlphaFoldDB" id="A0AAV6VI78"/>
<evidence type="ECO:0000256" key="9">
    <source>
        <dbReference type="ARBA" id="ARBA00049003"/>
    </source>
</evidence>
<comment type="catalytic activity">
    <reaction evidence="10">
        <text>L-threonyl-[protein] + ATP = O-phospho-L-threonyl-[protein] + ADP + H(+)</text>
        <dbReference type="Rhea" id="RHEA:46608"/>
        <dbReference type="Rhea" id="RHEA-COMP:11060"/>
        <dbReference type="Rhea" id="RHEA-COMP:11605"/>
        <dbReference type="ChEBI" id="CHEBI:15378"/>
        <dbReference type="ChEBI" id="CHEBI:30013"/>
        <dbReference type="ChEBI" id="CHEBI:30616"/>
        <dbReference type="ChEBI" id="CHEBI:61977"/>
        <dbReference type="ChEBI" id="CHEBI:456216"/>
        <dbReference type="EC" id="2.7.12.1"/>
    </reaction>
</comment>
<dbReference type="InterPro" id="IPR011009">
    <property type="entry name" value="Kinase-like_dom_sf"/>
</dbReference>
<dbReference type="FunFam" id="1.10.510.10:FF:000112">
    <property type="entry name" value="Putative dual specificity tyrosine-phosphorylation-regulated kinase 2"/>
    <property type="match status" value="1"/>
</dbReference>
<keyword evidence="5" id="KW-0808">Transferase</keyword>
<dbReference type="InterPro" id="IPR042521">
    <property type="entry name" value="DYRK"/>
</dbReference>
<dbReference type="GO" id="GO:0005524">
    <property type="term" value="F:ATP binding"/>
    <property type="evidence" value="ECO:0007669"/>
    <property type="project" value="UniProtKB-UniRule"/>
</dbReference>
<sequence length="698" mass="78841">MNDFKPLSSPLQSPSSSRRDRVSRLGRAFVKHLQFHKSRPMAALASLTHRLSSGSSDNPRKGLTLLDKSSSMPAIAARLPRSRSNHRRSQGSTSSLGSEPCKSKATSSQSLPRITPYSVGRCPNAGSDADSISAISLYLEERRRILGRGGEGEVVDFTPDEPPPLRPRVEFYRKRSPSPKPKSDPYGRRLPLTPQESLSYYGCRLNKYERAEVAQYPQVWYLGLEASKIEGELRGAQNCGYDDDNGSYIKVLHDHIAYRYEILEVIGKGSFGQVIRALDHRTDNQVALKIIRNKKRFHQQALVEVKILEQVTKKDREGFFNVIHMLDHFYFRNHLCITFELMGCNLYELIRKNQYQGFSLGLIRRFAFSLVQCLRLLYRENIIHCDLKPENILLKSRGSSSIRVIDFGSSCFSHQRVYTYIQSRFYRSPEVILGLPYGPAIDMWSLGCILAELYTGYPLFPGENEADQLACIMELFGPPPASVLDAASRKRLFFDSKGTPRSLTNSKGKKRKPSSKTLGVVLGCSDEDFVNFISRCLDWDPEKRMKPEESHRHRWLSGNRGPAHRRASTTSAGPKENGARDKKEPRMSASSSRTSLNKNNNNNNNSSSSNHVQPKEVKKAPPPKKMSTSSTMPRVYKACKNNLRSSSKKDYIYTSLSRTSSEESLLLKKCDSSDDPVPRIYGHKDPREDSGTFLPPIL</sequence>
<feature type="region of interest" description="Disordered" evidence="13">
    <location>
        <begin position="50"/>
        <end position="125"/>
    </location>
</feature>
<comment type="caution">
    <text evidence="15">The sequence shown here is derived from an EMBL/GenBank/DDBJ whole genome shotgun (WGS) entry which is preliminary data.</text>
</comment>
<evidence type="ECO:0000256" key="10">
    <source>
        <dbReference type="ARBA" id="ARBA00049308"/>
    </source>
</evidence>
<dbReference type="SMART" id="SM00220">
    <property type="entry name" value="S_TKc"/>
    <property type="match status" value="1"/>
</dbReference>
<evidence type="ECO:0000256" key="8">
    <source>
        <dbReference type="ARBA" id="ARBA00022840"/>
    </source>
</evidence>
<feature type="region of interest" description="Disordered" evidence="13">
    <location>
        <begin position="544"/>
        <end position="635"/>
    </location>
</feature>
<evidence type="ECO:0000256" key="7">
    <source>
        <dbReference type="ARBA" id="ARBA00022777"/>
    </source>
</evidence>
<comment type="catalytic activity">
    <reaction evidence="9">
        <text>L-seryl-[protein] + ATP = O-phospho-L-seryl-[protein] + ADP + H(+)</text>
        <dbReference type="Rhea" id="RHEA:17989"/>
        <dbReference type="Rhea" id="RHEA-COMP:9863"/>
        <dbReference type="Rhea" id="RHEA-COMP:11604"/>
        <dbReference type="ChEBI" id="CHEBI:15378"/>
        <dbReference type="ChEBI" id="CHEBI:29999"/>
        <dbReference type="ChEBI" id="CHEBI:30616"/>
        <dbReference type="ChEBI" id="CHEBI:83421"/>
        <dbReference type="ChEBI" id="CHEBI:456216"/>
        <dbReference type="EC" id="2.7.12.1"/>
    </reaction>
</comment>
<dbReference type="FunFam" id="3.30.200.20:FF:000127">
    <property type="entry name" value="Putative dual specificity tyrosine-phosphorylation-regulated kinase 2"/>
    <property type="match status" value="1"/>
</dbReference>
<dbReference type="GO" id="GO:0004674">
    <property type="term" value="F:protein serine/threonine kinase activity"/>
    <property type="evidence" value="ECO:0007669"/>
    <property type="project" value="UniProtKB-KW"/>
</dbReference>
<dbReference type="PANTHER" id="PTHR24058">
    <property type="entry name" value="DUAL SPECIFICITY PROTEIN KINASE"/>
    <property type="match status" value="1"/>
</dbReference>
<dbReference type="PANTHER" id="PTHR24058:SF22">
    <property type="entry name" value="DUAL SPECIFICITY TYROSINE-PHOSPHORYLATION-REGULATED KINASE 4"/>
    <property type="match status" value="1"/>
</dbReference>
<dbReference type="Gene3D" id="1.10.510.10">
    <property type="entry name" value="Transferase(Phosphotransferase) domain 1"/>
    <property type="match status" value="1"/>
</dbReference>
<feature type="region of interest" description="Disordered" evidence="13">
    <location>
        <begin position="1"/>
        <end position="23"/>
    </location>
</feature>
<protein>
    <recommendedName>
        <fullName evidence="2">dual-specificity kinase</fullName>
        <ecNumber evidence="2">2.7.12.1</ecNumber>
    </recommendedName>
</protein>
<feature type="region of interest" description="Disordered" evidence="13">
    <location>
        <begin position="151"/>
        <end position="191"/>
    </location>
</feature>
<feature type="compositionally biased region" description="Basic and acidic residues" evidence="13">
    <location>
        <begin position="577"/>
        <end position="586"/>
    </location>
</feature>
<feature type="compositionally biased region" description="Low complexity" evidence="13">
    <location>
        <begin position="590"/>
        <end position="610"/>
    </location>
</feature>
<keyword evidence="7" id="KW-0418">Kinase</keyword>
<reference evidence="15 16" key="1">
    <citation type="journal article" date="2022" name="Nat. Ecol. Evol.">
        <title>A masculinizing supergene underlies an exaggerated male reproductive morph in a spider.</title>
        <authorList>
            <person name="Hendrickx F."/>
            <person name="De Corte Z."/>
            <person name="Sonet G."/>
            <person name="Van Belleghem S.M."/>
            <person name="Kostlbacher S."/>
            <person name="Vangestel C."/>
        </authorList>
    </citation>
    <scope>NUCLEOTIDE SEQUENCE [LARGE SCALE GENOMIC DNA]</scope>
    <source>
        <strain evidence="15">W744_W776</strain>
    </source>
</reference>
<evidence type="ECO:0000256" key="13">
    <source>
        <dbReference type="SAM" id="MobiDB-lite"/>
    </source>
</evidence>
<name>A0AAV6VI78_9ARAC</name>
<evidence type="ECO:0000256" key="11">
    <source>
        <dbReference type="ARBA" id="ARBA00051680"/>
    </source>
</evidence>
<dbReference type="InterPro" id="IPR008271">
    <property type="entry name" value="Ser/Thr_kinase_AS"/>
</dbReference>
<dbReference type="Pfam" id="PF00069">
    <property type="entry name" value="Pkinase"/>
    <property type="match status" value="1"/>
</dbReference>
<accession>A0AAV6VI78</accession>
<comment type="similarity">
    <text evidence="1">Belongs to the protein kinase superfamily. CMGC Ser/Thr protein kinase family. MNB/DYRK subfamily.</text>
</comment>
<dbReference type="GO" id="GO:0005737">
    <property type="term" value="C:cytoplasm"/>
    <property type="evidence" value="ECO:0007669"/>
    <property type="project" value="TreeGrafter"/>
</dbReference>
<evidence type="ECO:0000256" key="12">
    <source>
        <dbReference type="PROSITE-ProRule" id="PRU10141"/>
    </source>
</evidence>
<evidence type="ECO:0000256" key="6">
    <source>
        <dbReference type="ARBA" id="ARBA00022741"/>
    </source>
</evidence>
<dbReference type="SUPFAM" id="SSF56112">
    <property type="entry name" value="Protein kinase-like (PK-like)"/>
    <property type="match status" value="1"/>
</dbReference>
<dbReference type="EC" id="2.7.12.1" evidence="2"/>